<feature type="transmembrane region" description="Helical" evidence="1">
    <location>
        <begin position="6"/>
        <end position="26"/>
    </location>
</feature>
<dbReference type="EMBL" id="BAABHW010000002">
    <property type="protein sequence ID" value="GAA5073108.1"/>
    <property type="molecule type" value="Genomic_DNA"/>
</dbReference>
<dbReference type="RefSeq" id="WP_259550392.1">
    <property type="nucleotide sequence ID" value="NZ_BAABHW010000002.1"/>
</dbReference>
<keyword evidence="1" id="KW-0812">Transmembrane</keyword>
<accession>A0ABP9LB66</accession>
<proteinExistence type="predicted"/>
<dbReference type="Proteomes" id="UP001499910">
    <property type="component" value="Unassembled WGS sequence"/>
</dbReference>
<keyword evidence="1" id="KW-1133">Transmembrane helix</keyword>
<gene>
    <name evidence="2" type="ORF">GCM10023209_18550</name>
</gene>
<evidence type="ECO:0000313" key="2">
    <source>
        <dbReference type="EMBL" id="GAA5073108.1"/>
    </source>
</evidence>
<name>A0ABP9LB66_9RHOB</name>
<evidence type="ECO:0000256" key="1">
    <source>
        <dbReference type="SAM" id="Phobius"/>
    </source>
</evidence>
<sequence length="86" mass="9873">MLNLGRLSIILLVGLSVVYLSLYFYLRAGAKMQLEEDWVMEGRPGDRDDWVAERLEPRAASLRKRLVFLVYVLPICALVVTVYLTN</sequence>
<keyword evidence="3" id="KW-1185">Reference proteome</keyword>
<protein>
    <recommendedName>
        <fullName evidence="4">Cation/multidrug efflux pump</fullName>
    </recommendedName>
</protein>
<keyword evidence="1" id="KW-0472">Membrane</keyword>
<reference evidence="3" key="1">
    <citation type="journal article" date="2019" name="Int. J. Syst. Evol. Microbiol.">
        <title>The Global Catalogue of Microorganisms (GCM) 10K type strain sequencing project: providing services to taxonomists for standard genome sequencing and annotation.</title>
        <authorList>
            <consortium name="The Broad Institute Genomics Platform"/>
            <consortium name="The Broad Institute Genome Sequencing Center for Infectious Disease"/>
            <person name="Wu L."/>
            <person name="Ma J."/>
        </authorList>
    </citation>
    <scope>NUCLEOTIDE SEQUENCE [LARGE SCALE GENOMIC DNA]</scope>
    <source>
        <strain evidence="3">JCM 18015</strain>
    </source>
</reference>
<evidence type="ECO:0000313" key="3">
    <source>
        <dbReference type="Proteomes" id="UP001499910"/>
    </source>
</evidence>
<comment type="caution">
    <text evidence="2">The sequence shown here is derived from an EMBL/GenBank/DDBJ whole genome shotgun (WGS) entry which is preliminary data.</text>
</comment>
<evidence type="ECO:0008006" key="4">
    <source>
        <dbReference type="Google" id="ProtNLM"/>
    </source>
</evidence>
<feature type="transmembrane region" description="Helical" evidence="1">
    <location>
        <begin position="66"/>
        <end position="84"/>
    </location>
</feature>
<organism evidence="2 3">
    <name type="scientific">[Roseibacterium] beibuensis</name>
    <dbReference type="NCBI Taxonomy" id="1193142"/>
    <lineage>
        <taxon>Bacteria</taxon>
        <taxon>Pseudomonadati</taxon>
        <taxon>Pseudomonadota</taxon>
        <taxon>Alphaproteobacteria</taxon>
        <taxon>Rhodobacterales</taxon>
        <taxon>Roseobacteraceae</taxon>
        <taxon>Roseicyclus</taxon>
    </lineage>
</organism>